<dbReference type="InterPro" id="IPR027417">
    <property type="entry name" value="P-loop_NTPase"/>
</dbReference>
<keyword evidence="1" id="KW-0677">Repeat</keyword>
<reference evidence="3" key="1">
    <citation type="submission" date="2022-07" db="EMBL/GenBank/DDBJ databases">
        <title>Fungi with potential for degradation of polypropylene.</title>
        <authorList>
            <person name="Gostincar C."/>
        </authorList>
    </citation>
    <scope>NUCLEOTIDE SEQUENCE</scope>
    <source>
        <strain evidence="3">EXF-13287</strain>
    </source>
</reference>
<gene>
    <name evidence="3" type="ORF">NKR19_g3151</name>
</gene>
<dbReference type="Gene3D" id="3.40.50.300">
    <property type="entry name" value="P-loop containing nucleotide triphosphate hydrolases"/>
    <property type="match status" value="1"/>
</dbReference>
<evidence type="ECO:0000259" key="2">
    <source>
        <dbReference type="Pfam" id="PF24883"/>
    </source>
</evidence>
<dbReference type="Pfam" id="PF24883">
    <property type="entry name" value="NPHP3_N"/>
    <property type="match status" value="1"/>
</dbReference>
<evidence type="ECO:0000256" key="1">
    <source>
        <dbReference type="ARBA" id="ARBA00022737"/>
    </source>
</evidence>
<dbReference type="EMBL" id="JANBVN010000034">
    <property type="protein sequence ID" value="KAJ9160537.1"/>
    <property type="molecule type" value="Genomic_DNA"/>
</dbReference>
<evidence type="ECO:0000313" key="3">
    <source>
        <dbReference type="EMBL" id="KAJ9160537.1"/>
    </source>
</evidence>
<dbReference type="InterPro" id="IPR056884">
    <property type="entry name" value="NPHP3-like_N"/>
</dbReference>
<dbReference type="AlphaFoldDB" id="A0AA38VMC9"/>
<dbReference type="Gene3D" id="3.40.50.1820">
    <property type="entry name" value="alpha/beta hydrolase"/>
    <property type="match status" value="1"/>
</dbReference>
<name>A0AA38VMC9_9PEZI</name>
<feature type="domain" description="Nephrocystin 3-like N-terminal" evidence="2">
    <location>
        <begin position="333"/>
        <end position="518"/>
    </location>
</feature>
<dbReference type="SUPFAM" id="SSF52540">
    <property type="entry name" value="P-loop containing nucleoside triphosphate hydrolases"/>
    <property type="match status" value="1"/>
</dbReference>
<dbReference type="SUPFAM" id="SSF53474">
    <property type="entry name" value="alpha/beta-Hydrolases"/>
    <property type="match status" value="1"/>
</dbReference>
<sequence>MSLQVQGVFRNGLNPIYAPDTPVQAVADIVLVHGLFGHPWKTWASKSVNYSVNGAVKESEEPFWPKTLLPAAIPNARIWSFGYDADVGKFMSTAGLNTVSQHGTNLLGNLADLLEDTNFSPIIFVVHSLGGLVLKEALNQSSTTSDVRTRKVVDFTRGILFLGTPHRGSDAASYGKIVYTLAKVFAGQSANTKLLRALEKDSETLERISRSFYETWERHQQIHIKSFFEEKETRKLGIIGTRIVAPGCARIGHVREEIGSIPADHRYMAKYSSSDDPGFKEVSKVLKRWVDDIEEESKELSRIDYQDCLDSLDDPDARIRVHQVTRAHKVGLEWLFGAQVPFVRWLTDQNRDFSPIFWITGKPGSGKSTAMKFAMQDDRLKTLLPDTKAIAYFFHLRGQSRAQKSFTGMLTELLFQLLADRPHMFRYVEIYYHDLLLSQRKRKPDWDIATLQDAVIAALSTEGASARRWTRYIFFIDALDENANQSENTMLVSFIKRMESLAQRLPPNDSIKICLASRPWPIFQKELGNNARIPSCAIHDFTAGDIESYTSRHLLQALPAGAVDSLSHEQWSMARLAEKVSRKAQGVFVWVRLVVEELCRNIQDGSTTATLEDILSTLPDELEELYEYTMKRIPANYALETLVACRILLASLSPLTLEALHCTTRVAISGTYEITQPATRAAWLKSRTGGLIEEVGTSDDTTRDPADNGRSVQLIHQTAAEFVRKGIPGLSSADNQVWVEEEGSVFIFRAIATQHPPFSPLKDLALQLFHHLLGDYHMIAL</sequence>
<dbReference type="PANTHER" id="PTHR10039:SF5">
    <property type="entry name" value="NACHT DOMAIN-CONTAINING PROTEIN"/>
    <property type="match status" value="1"/>
</dbReference>
<comment type="caution">
    <text evidence="3">The sequence shown here is derived from an EMBL/GenBank/DDBJ whole genome shotgun (WGS) entry which is preliminary data.</text>
</comment>
<dbReference type="PANTHER" id="PTHR10039">
    <property type="entry name" value="AMELOGENIN"/>
    <property type="match status" value="1"/>
</dbReference>
<organism evidence="3 4">
    <name type="scientific">Coniochaeta hoffmannii</name>
    <dbReference type="NCBI Taxonomy" id="91930"/>
    <lineage>
        <taxon>Eukaryota</taxon>
        <taxon>Fungi</taxon>
        <taxon>Dikarya</taxon>
        <taxon>Ascomycota</taxon>
        <taxon>Pezizomycotina</taxon>
        <taxon>Sordariomycetes</taxon>
        <taxon>Sordariomycetidae</taxon>
        <taxon>Coniochaetales</taxon>
        <taxon>Coniochaetaceae</taxon>
        <taxon>Coniochaeta</taxon>
    </lineage>
</organism>
<dbReference type="Proteomes" id="UP001174691">
    <property type="component" value="Unassembled WGS sequence"/>
</dbReference>
<proteinExistence type="predicted"/>
<dbReference type="InterPro" id="IPR029058">
    <property type="entry name" value="AB_hydrolase_fold"/>
</dbReference>
<evidence type="ECO:0000313" key="4">
    <source>
        <dbReference type="Proteomes" id="UP001174691"/>
    </source>
</evidence>
<protein>
    <recommendedName>
        <fullName evidence="2">Nephrocystin 3-like N-terminal domain-containing protein</fullName>
    </recommendedName>
</protein>
<accession>A0AA38VMC9</accession>
<keyword evidence="4" id="KW-1185">Reference proteome</keyword>